<sequence>MIPPTPDSSSPPTSMSGARPSPPSTQTAHPMSANGAISAPVLPCSDSKALMLTTTTKKLQKVADTTLACSP</sequence>
<evidence type="ECO:0000313" key="2">
    <source>
        <dbReference type="EMBL" id="KAF7293713.1"/>
    </source>
</evidence>
<evidence type="ECO:0000256" key="1">
    <source>
        <dbReference type="SAM" id="MobiDB-lite"/>
    </source>
</evidence>
<proteinExistence type="predicted"/>
<feature type="compositionally biased region" description="Low complexity" evidence="1">
    <location>
        <begin position="7"/>
        <end position="16"/>
    </location>
</feature>
<feature type="region of interest" description="Disordered" evidence="1">
    <location>
        <begin position="1"/>
        <end position="39"/>
    </location>
</feature>
<name>A0A8H6S6J2_9AGAR</name>
<dbReference type="AlphaFoldDB" id="A0A8H6S6J2"/>
<dbReference type="RefSeq" id="XP_037215876.1">
    <property type="nucleotide sequence ID" value="XM_037368044.1"/>
</dbReference>
<dbReference type="GeneID" id="59350560"/>
<dbReference type="EMBL" id="JACAZF010000010">
    <property type="protein sequence ID" value="KAF7293713.1"/>
    <property type="molecule type" value="Genomic_DNA"/>
</dbReference>
<protein>
    <submittedName>
        <fullName evidence="2">Uncharacterized protein</fullName>
    </submittedName>
</protein>
<comment type="caution">
    <text evidence="2">The sequence shown here is derived from an EMBL/GenBank/DDBJ whole genome shotgun (WGS) entry which is preliminary data.</text>
</comment>
<keyword evidence="3" id="KW-1185">Reference proteome</keyword>
<gene>
    <name evidence="2" type="ORF">MIND_01151500</name>
</gene>
<reference evidence="2" key="1">
    <citation type="submission" date="2020-05" db="EMBL/GenBank/DDBJ databases">
        <title>Mycena genomes resolve the evolution of fungal bioluminescence.</title>
        <authorList>
            <person name="Tsai I.J."/>
        </authorList>
    </citation>
    <scope>NUCLEOTIDE SEQUENCE</scope>
    <source>
        <strain evidence="2">171206Taipei</strain>
    </source>
</reference>
<accession>A0A8H6S6J2</accession>
<organism evidence="2 3">
    <name type="scientific">Mycena indigotica</name>
    <dbReference type="NCBI Taxonomy" id="2126181"/>
    <lineage>
        <taxon>Eukaryota</taxon>
        <taxon>Fungi</taxon>
        <taxon>Dikarya</taxon>
        <taxon>Basidiomycota</taxon>
        <taxon>Agaricomycotina</taxon>
        <taxon>Agaricomycetes</taxon>
        <taxon>Agaricomycetidae</taxon>
        <taxon>Agaricales</taxon>
        <taxon>Marasmiineae</taxon>
        <taxon>Mycenaceae</taxon>
        <taxon>Mycena</taxon>
    </lineage>
</organism>
<dbReference type="Proteomes" id="UP000636479">
    <property type="component" value="Unassembled WGS sequence"/>
</dbReference>
<evidence type="ECO:0000313" key="3">
    <source>
        <dbReference type="Proteomes" id="UP000636479"/>
    </source>
</evidence>